<name>W2C5H6_9BACT</name>
<dbReference type="Gene3D" id="3.20.20.70">
    <property type="entry name" value="Aldolase class I"/>
    <property type="match status" value="1"/>
</dbReference>
<dbReference type="SFLD" id="SFLDG01067">
    <property type="entry name" value="SPASM/twitch_domain_containing"/>
    <property type="match status" value="1"/>
</dbReference>
<dbReference type="NCBIfam" id="TIGR04085">
    <property type="entry name" value="rSAM_more_4Fe4S"/>
    <property type="match status" value="1"/>
</dbReference>
<dbReference type="UniPathway" id="UPA00782"/>
<keyword evidence="4" id="KW-0408">Iron</keyword>
<evidence type="ECO:0000256" key="1">
    <source>
        <dbReference type="ARBA" id="ARBA00001966"/>
    </source>
</evidence>
<dbReference type="InterPro" id="IPR013785">
    <property type="entry name" value="Aldolase_TIM"/>
</dbReference>
<dbReference type="PATRIC" id="fig|1411148.3.peg.1276"/>
<dbReference type="GO" id="GO:0051536">
    <property type="term" value="F:iron-sulfur cluster binding"/>
    <property type="evidence" value="ECO:0007669"/>
    <property type="project" value="UniProtKB-KW"/>
</dbReference>
<dbReference type="EMBL" id="AYUF01000450">
    <property type="protein sequence ID" value="ETK01737.1"/>
    <property type="molecule type" value="Genomic_DNA"/>
</dbReference>
<dbReference type="InterPro" id="IPR023885">
    <property type="entry name" value="4Fe4S-binding_SPASM_dom"/>
</dbReference>
<organism evidence="7 8">
    <name type="scientific">Tannerella sp. oral taxon BU063 isolate Cell 2</name>
    <dbReference type="NCBI Taxonomy" id="1411148"/>
    <lineage>
        <taxon>Bacteria</taxon>
        <taxon>Pseudomonadati</taxon>
        <taxon>Bacteroidota</taxon>
        <taxon>Bacteroidia</taxon>
        <taxon>Bacteroidales</taxon>
        <taxon>Tannerellaceae</taxon>
        <taxon>Tannerella</taxon>
    </lineage>
</organism>
<dbReference type="GO" id="GO:0046872">
    <property type="term" value="F:metal ion binding"/>
    <property type="evidence" value="ECO:0007669"/>
    <property type="project" value="UniProtKB-KW"/>
</dbReference>
<accession>W2C5H6</accession>
<feature type="domain" description="Radical SAM core" evidence="6">
    <location>
        <begin position="94"/>
        <end position="246"/>
    </location>
</feature>
<dbReference type="SUPFAM" id="SSF102114">
    <property type="entry name" value="Radical SAM enzymes"/>
    <property type="match status" value="1"/>
</dbReference>
<dbReference type="InterPro" id="IPR058240">
    <property type="entry name" value="rSAM_sf"/>
</dbReference>
<evidence type="ECO:0000256" key="2">
    <source>
        <dbReference type="ARBA" id="ARBA00022691"/>
    </source>
</evidence>
<dbReference type="CDD" id="cd01335">
    <property type="entry name" value="Radical_SAM"/>
    <property type="match status" value="1"/>
</dbReference>
<comment type="caution">
    <text evidence="7">The sequence shown here is derived from an EMBL/GenBank/DDBJ whole genome shotgun (WGS) entry which is preliminary data.</text>
</comment>
<keyword evidence="5" id="KW-0411">Iron-sulfur</keyword>
<evidence type="ECO:0000313" key="7">
    <source>
        <dbReference type="EMBL" id="ETK01737.1"/>
    </source>
</evidence>
<proteinExistence type="predicted"/>
<evidence type="ECO:0000256" key="4">
    <source>
        <dbReference type="ARBA" id="ARBA00023004"/>
    </source>
</evidence>
<dbReference type="Pfam" id="PF04055">
    <property type="entry name" value="Radical_SAM"/>
    <property type="match status" value="1"/>
</dbReference>
<keyword evidence="2" id="KW-0949">S-adenosyl-L-methionine</keyword>
<comment type="cofactor">
    <cofactor evidence="1">
        <name>[4Fe-4S] cluster</name>
        <dbReference type="ChEBI" id="CHEBI:49883"/>
    </cofactor>
</comment>
<evidence type="ECO:0000259" key="6">
    <source>
        <dbReference type="Pfam" id="PF04055"/>
    </source>
</evidence>
<dbReference type="PANTHER" id="PTHR43273">
    <property type="entry name" value="ANAEROBIC SULFATASE-MATURATING ENZYME HOMOLOG ASLB-RELATED"/>
    <property type="match status" value="1"/>
</dbReference>
<protein>
    <recommendedName>
        <fullName evidence="6">Radical SAM core domain-containing protein</fullName>
    </recommendedName>
</protein>
<evidence type="ECO:0000256" key="3">
    <source>
        <dbReference type="ARBA" id="ARBA00022723"/>
    </source>
</evidence>
<dbReference type="InterPro" id="IPR007197">
    <property type="entry name" value="rSAM"/>
</dbReference>
<dbReference type="Proteomes" id="UP000018837">
    <property type="component" value="Unassembled WGS sequence"/>
</dbReference>
<reference evidence="7 8" key="1">
    <citation type="submission" date="2013-11" db="EMBL/GenBank/DDBJ databases">
        <title>Single cell genomics of uncultured Tannerella BU063 (oral taxon 286).</title>
        <authorList>
            <person name="Beall C.J."/>
            <person name="Campbell A.G."/>
            <person name="Griffen A.L."/>
            <person name="Podar M."/>
            <person name="Leys E.J."/>
        </authorList>
    </citation>
    <scope>NUCLEOTIDE SEQUENCE [LARGE SCALE GENOMIC DNA]</scope>
    <source>
        <strain evidence="7">Cell 2</strain>
    </source>
</reference>
<keyword evidence="3" id="KW-0479">Metal-binding</keyword>
<dbReference type="GO" id="GO:0016491">
    <property type="term" value="F:oxidoreductase activity"/>
    <property type="evidence" value="ECO:0007669"/>
    <property type="project" value="InterPro"/>
</dbReference>
<evidence type="ECO:0000256" key="5">
    <source>
        <dbReference type="ARBA" id="ARBA00023014"/>
    </source>
</evidence>
<dbReference type="SFLD" id="SFLDS00029">
    <property type="entry name" value="Radical_SAM"/>
    <property type="match status" value="1"/>
</dbReference>
<gene>
    <name evidence="7" type="ORF">N425_08165</name>
</gene>
<evidence type="ECO:0000313" key="8">
    <source>
        <dbReference type="Proteomes" id="UP000018837"/>
    </source>
</evidence>
<dbReference type="InterPro" id="IPR023867">
    <property type="entry name" value="Sulphatase_maturase_rSAM"/>
</dbReference>
<dbReference type="AlphaFoldDB" id="W2C5H6"/>
<dbReference type="PANTHER" id="PTHR43273:SF8">
    <property type="entry name" value="RADICAL SAM DOMAIN PROTEIN"/>
    <property type="match status" value="1"/>
</dbReference>
<sequence length="430" mass="50034">MKWSAYNIFYELSNGGFILYNYLTDSAMIMMRSLRSIINLHKDKIDDLSTIHPDLYNELKSRGYVICDDVDEQTSVMENIRESLNSSKKFDLTINPTLDCNLKCWYCYETLIPNSKITLEVLDGIKSLLFNIVRKRKLEELNLSFFGGEPLFKTREVVFDIINYAKRHCELQGKRLKLHFTTNATLLSPNIIKAISLSQLDTFIQVPFDGGRDEHNLTKRINSAIGSYDLSLKNIRHALELGIKVAIRCNYTSKNIGSFQYLIDDVSKFPLECRDRITFQFQQVWQDVPKIDTYKEIDNIKMLLSEKGFDNNLEGVGAISSFCYADFENSIVVNYNGDLFKCTARDFKKENRIGILLPNGDIQYNKKYEERKHSFFNKECGECIILPICTICSQRRYESFDKECCPQPISEEEKLNQIIYRLKSLYPHYV</sequence>